<dbReference type="GO" id="GO:0005737">
    <property type="term" value="C:cytoplasm"/>
    <property type="evidence" value="ECO:0007669"/>
    <property type="project" value="TreeGrafter"/>
</dbReference>
<comment type="similarity">
    <text evidence="1">Belongs to the PhzF family.</text>
</comment>
<dbReference type="InterPro" id="IPR003719">
    <property type="entry name" value="Phenazine_PhzF-like"/>
</dbReference>
<keyword evidence="4" id="KW-1185">Reference proteome</keyword>
<dbReference type="PANTHER" id="PTHR13774">
    <property type="entry name" value="PHENAZINE BIOSYNTHESIS PROTEIN"/>
    <property type="match status" value="1"/>
</dbReference>
<name>A0A5N6LS10_9ASTR</name>
<protein>
    <submittedName>
        <fullName evidence="3">Uncharacterized protein</fullName>
    </submittedName>
</protein>
<dbReference type="EMBL" id="SZYD01000018">
    <property type="protein sequence ID" value="KAD2804343.1"/>
    <property type="molecule type" value="Genomic_DNA"/>
</dbReference>
<evidence type="ECO:0000313" key="3">
    <source>
        <dbReference type="EMBL" id="KAD2804343.1"/>
    </source>
</evidence>
<sequence length="98" mass="11084">MGDFFDLKISILLTSNGESLASFYIELDFPVVHVSEFKTQLSKIKESPGRGIVITSFAPNGLGFTFNNRFFSHKLRIDEDLVCGSTHSPLEAYWHEKL</sequence>
<dbReference type="Gene3D" id="3.10.310.10">
    <property type="entry name" value="Diaminopimelate Epimerase, Chain A, domain 1"/>
    <property type="match status" value="1"/>
</dbReference>
<dbReference type="Pfam" id="PF02567">
    <property type="entry name" value="PhzC-PhzF"/>
    <property type="match status" value="1"/>
</dbReference>
<evidence type="ECO:0000256" key="1">
    <source>
        <dbReference type="ARBA" id="ARBA00008270"/>
    </source>
</evidence>
<comment type="caution">
    <text evidence="3">The sequence shown here is derived from an EMBL/GenBank/DDBJ whole genome shotgun (WGS) entry which is preliminary data.</text>
</comment>
<dbReference type="SUPFAM" id="SSF54506">
    <property type="entry name" value="Diaminopimelate epimerase-like"/>
    <property type="match status" value="1"/>
</dbReference>
<dbReference type="AlphaFoldDB" id="A0A5N6LS10"/>
<gene>
    <name evidence="3" type="ORF">E3N88_37720</name>
</gene>
<organism evidence="3 4">
    <name type="scientific">Mikania micrantha</name>
    <name type="common">bitter vine</name>
    <dbReference type="NCBI Taxonomy" id="192012"/>
    <lineage>
        <taxon>Eukaryota</taxon>
        <taxon>Viridiplantae</taxon>
        <taxon>Streptophyta</taxon>
        <taxon>Embryophyta</taxon>
        <taxon>Tracheophyta</taxon>
        <taxon>Spermatophyta</taxon>
        <taxon>Magnoliopsida</taxon>
        <taxon>eudicotyledons</taxon>
        <taxon>Gunneridae</taxon>
        <taxon>Pentapetalae</taxon>
        <taxon>asterids</taxon>
        <taxon>campanulids</taxon>
        <taxon>Asterales</taxon>
        <taxon>Asteraceae</taxon>
        <taxon>Asteroideae</taxon>
        <taxon>Heliantheae alliance</taxon>
        <taxon>Eupatorieae</taxon>
        <taxon>Mikania</taxon>
    </lineage>
</organism>
<reference evidence="3 4" key="1">
    <citation type="submission" date="2019-05" db="EMBL/GenBank/DDBJ databases">
        <title>Mikania micrantha, genome provides insights into the molecular mechanism of rapid growth.</title>
        <authorList>
            <person name="Liu B."/>
        </authorList>
    </citation>
    <scope>NUCLEOTIDE SEQUENCE [LARGE SCALE GENOMIC DNA]</scope>
    <source>
        <strain evidence="3">NLD-2019</strain>
        <tissue evidence="3">Leaf</tissue>
    </source>
</reference>
<proteinExistence type="inferred from homology"/>
<accession>A0A5N6LS10</accession>
<dbReference type="OrthoDB" id="75169at2759"/>
<dbReference type="PANTHER" id="PTHR13774:SF17">
    <property type="entry name" value="PHENAZINE BIOSYNTHESIS-LIKE DOMAIN-CONTAINING PROTEIN"/>
    <property type="match status" value="1"/>
</dbReference>
<evidence type="ECO:0000256" key="2">
    <source>
        <dbReference type="ARBA" id="ARBA00023235"/>
    </source>
</evidence>
<dbReference type="Proteomes" id="UP000326396">
    <property type="component" value="Linkage Group LG8"/>
</dbReference>
<dbReference type="GO" id="GO:0016853">
    <property type="term" value="F:isomerase activity"/>
    <property type="evidence" value="ECO:0007669"/>
    <property type="project" value="UniProtKB-KW"/>
</dbReference>
<evidence type="ECO:0000313" key="4">
    <source>
        <dbReference type="Proteomes" id="UP000326396"/>
    </source>
</evidence>
<keyword evidence="2" id="KW-0413">Isomerase</keyword>